<dbReference type="EMBL" id="CP016171">
    <property type="protein sequence ID" value="ANN71889.1"/>
    <property type="molecule type" value="Genomic_DNA"/>
</dbReference>
<protein>
    <submittedName>
        <fullName evidence="2">Uncharacterized protein</fullName>
    </submittedName>
</protein>
<name>A0A193FY01_9BORD</name>
<accession>A0A193FY01</accession>
<evidence type="ECO:0000313" key="2">
    <source>
        <dbReference type="EMBL" id="ANN71889.1"/>
    </source>
</evidence>
<feature type="region of interest" description="Disordered" evidence="1">
    <location>
        <begin position="553"/>
        <end position="591"/>
    </location>
</feature>
<feature type="compositionally biased region" description="Basic and acidic residues" evidence="1">
    <location>
        <begin position="569"/>
        <end position="580"/>
    </location>
</feature>
<dbReference type="Proteomes" id="UP000092213">
    <property type="component" value="Chromosome"/>
</dbReference>
<sequence>MSIDTLYSRSRELHTPCAPAAQAEISDSVDVFSRWRRDVPVHDEVGTTIPDNTSQPPAPLAPPTADAFIRGIDWTTALGPVPGQEQAVYYDGLTLRNASGKPMAQVVEDLESRIGAVLRARGVAAIFGGGDCVALARRVRRTMIADPTLSLHPSPDVRYGGPRWLAIWTAIRVLEELGLSSHDRSVDDLVAIGRAEAAARAQRNTVTSGGPGPAIVTPRVDLGALLLMSHAAGTIDLHACARSDATIAPRLLIERYRDVFADDLRFLDLLWSSAHLQLSTGAELARGALRAAGIDPDHRMDGQSAPIPSIHGPLRLKHPSPPAAQGQRVCDFYLSRGKLEFDDIPRETAPVSAPDSRREPAQAARIRALLALPLQDQFNSLFSAQATLVSQYTAALIDASISRYGKQYGIDFDNAAITVSLARPGGPEHARPQGGNTGADGAAAFTFTSTSANDSRGYFVAIETPAGSHVYFLSWETGTELALPADVGIHEWARQHRDLVFGSTGIGDKGTQAPAQDPGLLVRTLASGTRSEIVAAITAKIMAAQEAGRAAAYRRDEPVQAQGSGLERPGLERPGLERPGLEGPGLERPGPDGPGLALAPLRAALRAISGGHPHHVYDCAAMEVLILAPGIREGITAGSGAAQAFADEIERAFAEVGSTHISRIIGQALAAPRDLPRLLRGGGRLTSKGVEILSMRLKSARPGLAKELTRAIETRALSPYGLDSVQHGAPATVVSPRAGATDGAATSRTIDADAARRLDRKVPDGTPNYRGAHTIYDAVGAYAYDWWKDGDFAYTGFLADTPTVALAMDILRHATDLSEHGWWKNEFDEYFDIRVLNLEKSAYRITGTDLADASAAAGHEAAMRDALRTFLASVYASSETFRGLANDARAAGRLGKDKKWRLRIAAPDTISQGRSTYAGLWPHVDFASRTAEIPDVQAPPEGSPGSTLTDSGAFAPADARAVVLHEILHILTAKGDPPVGRWDNDPSLLARGFPERGPVEYLTQRILKECGIDVSRRLCYLHLTQAHRDVVRDRIPLQDLGSLQRYVDMQDEYLSKVFPNRIAAPTPVRRPVGADATVP</sequence>
<proteinExistence type="predicted"/>
<organism evidence="2 3">
    <name type="scientific">Bordetella bronchialis</name>
    <dbReference type="NCBI Taxonomy" id="463025"/>
    <lineage>
        <taxon>Bacteria</taxon>
        <taxon>Pseudomonadati</taxon>
        <taxon>Pseudomonadota</taxon>
        <taxon>Betaproteobacteria</taxon>
        <taxon>Burkholderiales</taxon>
        <taxon>Alcaligenaceae</taxon>
        <taxon>Bordetella</taxon>
    </lineage>
</organism>
<evidence type="ECO:0000256" key="1">
    <source>
        <dbReference type="SAM" id="MobiDB-lite"/>
    </source>
</evidence>
<dbReference type="RefSeq" id="WP_066669430.1">
    <property type="nucleotide sequence ID" value="NZ_CP016171.1"/>
</dbReference>
<reference evidence="2 3" key="1">
    <citation type="submission" date="2016-06" db="EMBL/GenBank/DDBJ databases">
        <title>Complete genome sequences of Bordetella bronchialis and Bordetella flabilis.</title>
        <authorList>
            <person name="LiPuma J.J."/>
            <person name="Spilker T."/>
        </authorList>
    </citation>
    <scope>NUCLEOTIDE SEQUENCE [LARGE SCALE GENOMIC DNA]</scope>
    <source>
        <strain evidence="2 3">AU17976</strain>
    </source>
</reference>
<evidence type="ECO:0000313" key="3">
    <source>
        <dbReference type="Proteomes" id="UP000092213"/>
    </source>
</evidence>
<gene>
    <name evidence="2" type="ORF">BAU08_11630</name>
</gene>
<dbReference type="AlphaFoldDB" id="A0A193FY01"/>